<dbReference type="GO" id="GO:0062054">
    <property type="term" value="F:fluoride channel activity"/>
    <property type="evidence" value="ECO:0007669"/>
    <property type="project" value="UniProtKB-UniRule"/>
</dbReference>
<feature type="transmembrane region" description="Helical" evidence="10">
    <location>
        <begin position="61"/>
        <end position="82"/>
    </location>
</feature>
<keyword evidence="6 10" id="KW-0407">Ion channel</keyword>
<dbReference type="PANTHER" id="PTHR28259">
    <property type="entry name" value="FLUORIDE EXPORT PROTEIN 1-RELATED"/>
    <property type="match status" value="1"/>
</dbReference>
<feature type="binding site" evidence="10">
    <location>
        <position position="73"/>
    </location>
    <ligand>
        <name>Na(+)</name>
        <dbReference type="ChEBI" id="CHEBI:29101"/>
        <note>structural</note>
    </ligand>
</feature>
<keyword evidence="10" id="KW-0406">Ion transport</keyword>
<keyword evidence="2 10" id="KW-1003">Cell membrane</keyword>
<evidence type="ECO:0000256" key="7">
    <source>
        <dbReference type="ARBA" id="ARBA00035120"/>
    </source>
</evidence>
<dbReference type="NCBIfam" id="TIGR00494">
    <property type="entry name" value="crcB"/>
    <property type="match status" value="1"/>
</dbReference>
<comment type="catalytic activity">
    <reaction evidence="8">
        <text>fluoride(in) = fluoride(out)</text>
        <dbReference type="Rhea" id="RHEA:76159"/>
        <dbReference type="ChEBI" id="CHEBI:17051"/>
    </reaction>
    <physiologicalReaction direction="left-to-right" evidence="8">
        <dbReference type="Rhea" id="RHEA:76160"/>
    </physiologicalReaction>
</comment>
<gene>
    <name evidence="10 11" type="primary">crcB</name>
    <name evidence="10" type="synonym">fluC</name>
    <name evidence="12" type="ORF">B9M88_06615</name>
    <name evidence="11" type="ORF">GLV84_12050</name>
</gene>
<keyword evidence="3 10" id="KW-0812">Transmembrane</keyword>
<evidence type="ECO:0000256" key="2">
    <source>
        <dbReference type="ARBA" id="ARBA00022475"/>
    </source>
</evidence>
<dbReference type="OrthoDB" id="9815830at2"/>
<keyword evidence="13" id="KW-1185">Reference proteome</keyword>
<evidence type="ECO:0000313" key="13">
    <source>
        <dbReference type="Proteomes" id="UP000195208"/>
    </source>
</evidence>
<comment type="subcellular location">
    <subcellularLocation>
        <location evidence="1 10">Cell membrane</location>
        <topology evidence="1 10">Multi-pass membrane protein</topology>
    </subcellularLocation>
</comment>
<organism evidence="11 14">
    <name type="scientific">Staphylococcus agnetis</name>
    <dbReference type="NCBI Taxonomy" id="985762"/>
    <lineage>
        <taxon>Bacteria</taxon>
        <taxon>Bacillati</taxon>
        <taxon>Bacillota</taxon>
        <taxon>Bacilli</taxon>
        <taxon>Bacillales</taxon>
        <taxon>Staphylococcaceae</taxon>
        <taxon>Staphylococcus</taxon>
    </lineage>
</organism>
<evidence type="ECO:0000313" key="11">
    <source>
        <dbReference type="EMBL" id="NJI03563.1"/>
    </source>
</evidence>
<feature type="binding site" evidence="10">
    <location>
        <position position="70"/>
    </location>
    <ligand>
        <name>Na(+)</name>
        <dbReference type="ChEBI" id="CHEBI:29101"/>
        <note>structural</note>
    </ligand>
</feature>
<evidence type="ECO:0000256" key="10">
    <source>
        <dbReference type="HAMAP-Rule" id="MF_00454"/>
    </source>
</evidence>
<feature type="transmembrane region" description="Helical" evidence="10">
    <location>
        <begin position="94"/>
        <end position="115"/>
    </location>
</feature>
<dbReference type="GO" id="GO:0005886">
    <property type="term" value="C:plasma membrane"/>
    <property type="evidence" value="ECO:0007669"/>
    <property type="project" value="UniProtKB-SubCell"/>
</dbReference>
<dbReference type="KEGG" id="sagq:EP23_04665"/>
<feature type="transmembrane region" description="Helical" evidence="10">
    <location>
        <begin position="6"/>
        <end position="24"/>
    </location>
</feature>
<dbReference type="AlphaFoldDB" id="A0A2T4MJQ8"/>
<keyword evidence="5 10" id="KW-0472">Membrane</keyword>
<evidence type="ECO:0000256" key="3">
    <source>
        <dbReference type="ARBA" id="ARBA00022692"/>
    </source>
</evidence>
<evidence type="ECO:0000313" key="12">
    <source>
        <dbReference type="EMBL" id="OTW31127.1"/>
    </source>
</evidence>
<accession>A0A2T4MJQ8</accession>
<feature type="transmembrane region" description="Helical" evidence="10">
    <location>
        <begin position="31"/>
        <end position="55"/>
    </location>
</feature>
<comment type="caution">
    <text evidence="11">The sequence shown here is derived from an EMBL/GenBank/DDBJ whole genome shotgun (WGS) entry which is preliminary data.</text>
</comment>
<dbReference type="EMBL" id="WMFL01000085">
    <property type="protein sequence ID" value="NJI03563.1"/>
    <property type="molecule type" value="Genomic_DNA"/>
</dbReference>
<keyword evidence="4 10" id="KW-1133">Transmembrane helix</keyword>
<evidence type="ECO:0000256" key="8">
    <source>
        <dbReference type="ARBA" id="ARBA00035585"/>
    </source>
</evidence>
<sequence>MNILLIILGGGLGATFRALLTNIFNKLKFTAFPIATLFINLAGCFMFGILSPLLISESHSPLFLTVGVLGGFTTFSTLQLELSSLIKQQKWVQVIHLLFLQYIGCLVCVIAGYAISQYFFN</sequence>
<evidence type="ECO:0000256" key="1">
    <source>
        <dbReference type="ARBA" id="ARBA00004651"/>
    </source>
</evidence>
<reference evidence="12 13" key="1">
    <citation type="submission" date="2017-04" db="EMBL/GenBank/DDBJ databases">
        <title>Staphylococcus agnetis, a potential pathogen in the broiler production.</title>
        <authorList>
            <person name="Poulsen L."/>
        </authorList>
    </citation>
    <scope>NUCLEOTIDE SEQUENCE [LARGE SCALE GENOMIC DNA]</scope>
    <source>
        <strain evidence="12 13">723_310714_2_2_spleen</strain>
    </source>
</reference>
<keyword evidence="10" id="KW-0915">Sodium</keyword>
<proteinExistence type="inferred from homology"/>
<comment type="function">
    <text evidence="9 10">Fluoride-specific ion channel. Important for reducing fluoride concentration in the cell, thus reducing its toxicity.</text>
</comment>
<dbReference type="RefSeq" id="WP_060551297.1">
    <property type="nucleotide sequence ID" value="NZ_CP009623.1"/>
</dbReference>
<keyword evidence="10" id="KW-0479">Metal-binding</keyword>
<dbReference type="HAMAP" id="MF_00454">
    <property type="entry name" value="FluC"/>
    <property type="match status" value="1"/>
</dbReference>
<dbReference type="Proteomes" id="UP000646308">
    <property type="component" value="Unassembled WGS sequence"/>
</dbReference>
<dbReference type="GO" id="GO:0140114">
    <property type="term" value="P:cellular detoxification of fluoride"/>
    <property type="evidence" value="ECO:0007669"/>
    <property type="project" value="UniProtKB-UniRule"/>
</dbReference>
<dbReference type="GeneID" id="57691872"/>
<dbReference type="Proteomes" id="UP000195208">
    <property type="component" value="Unassembled WGS sequence"/>
</dbReference>
<name>A0A2T4MJQ8_9STAP</name>
<dbReference type="PANTHER" id="PTHR28259:SF1">
    <property type="entry name" value="FLUORIDE EXPORT PROTEIN 1-RELATED"/>
    <property type="match status" value="1"/>
</dbReference>
<evidence type="ECO:0000313" key="14">
    <source>
        <dbReference type="Proteomes" id="UP000646308"/>
    </source>
</evidence>
<evidence type="ECO:0000256" key="9">
    <source>
        <dbReference type="ARBA" id="ARBA00049940"/>
    </source>
</evidence>
<dbReference type="Pfam" id="PF02537">
    <property type="entry name" value="CRCB"/>
    <property type="match status" value="1"/>
</dbReference>
<reference evidence="11" key="2">
    <citation type="submission" date="2019-11" db="EMBL/GenBank/DDBJ databases">
        <title>Whole genome comparisons of Staphylococcus agnetis isolates from cattle and chickens.</title>
        <authorList>
            <person name="Rhoads D."/>
            <person name="Shwani A."/>
            <person name="Adkins P."/>
            <person name="Calcutt M."/>
            <person name="Middleton J."/>
        </authorList>
    </citation>
    <scope>NUCLEOTIDE SEQUENCE</scope>
    <source>
        <strain evidence="11">1387</strain>
    </source>
</reference>
<comment type="activity regulation">
    <text evidence="10">Na(+) is not transported, but it plays an essential structural role and its presence is essential for fluoride channel function.</text>
</comment>
<keyword evidence="10" id="KW-0813">Transport</keyword>
<evidence type="ECO:0000256" key="4">
    <source>
        <dbReference type="ARBA" id="ARBA00022989"/>
    </source>
</evidence>
<evidence type="ECO:0000256" key="6">
    <source>
        <dbReference type="ARBA" id="ARBA00023303"/>
    </source>
</evidence>
<evidence type="ECO:0000256" key="5">
    <source>
        <dbReference type="ARBA" id="ARBA00023136"/>
    </source>
</evidence>
<comment type="similarity">
    <text evidence="7 10">Belongs to the fluoride channel Fluc/FEX (TC 1.A.43) family.</text>
</comment>
<dbReference type="EMBL" id="NEFX01000012">
    <property type="protein sequence ID" value="OTW31127.1"/>
    <property type="molecule type" value="Genomic_DNA"/>
</dbReference>
<dbReference type="InterPro" id="IPR003691">
    <property type="entry name" value="FluC"/>
</dbReference>
<protein>
    <recommendedName>
        <fullName evidence="10">Fluoride-specific ion channel FluC</fullName>
    </recommendedName>
</protein>
<dbReference type="GO" id="GO:0046872">
    <property type="term" value="F:metal ion binding"/>
    <property type="evidence" value="ECO:0007669"/>
    <property type="project" value="UniProtKB-KW"/>
</dbReference>